<dbReference type="EMBL" id="BNEE01000006">
    <property type="protein sequence ID" value="GHI86094.1"/>
    <property type="molecule type" value="Genomic_DNA"/>
</dbReference>
<dbReference type="AlphaFoldDB" id="A0A919H293"/>
<keyword evidence="3" id="KW-1185">Reference proteome</keyword>
<feature type="compositionally biased region" description="Low complexity" evidence="1">
    <location>
        <begin position="66"/>
        <end position="77"/>
    </location>
</feature>
<feature type="compositionally biased region" description="Low complexity" evidence="1">
    <location>
        <begin position="7"/>
        <end position="27"/>
    </location>
</feature>
<evidence type="ECO:0000313" key="2">
    <source>
        <dbReference type="EMBL" id="GHI86094.1"/>
    </source>
</evidence>
<protein>
    <submittedName>
        <fullName evidence="2">Uncharacterized protein</fullName>
    </submittedName>
</protein>
<evidence type="ECO:0000313" key="3">
    <source>
        <dbReference type="Proteomes" id="UP000600026"/>
    </source>
</evidence>
<comment type="caution">
    <text evidence="2">The sequence shown here is derived from an EMBL/GenBank/DDBJ whole genome shotgun (WGS) entry which is preliminary data.</text>
</comment>
<reference evidence="2" key="1">
    <citation type="submission" date="2020-09" db="EMBL/GenBank/DDBJ databases">
        <title>Whole genome shotgun sequence of Streptomyces xanthophaeus NBRC 12829.</title>
        <authorList>
            <person name="Komaki H."/>
            <person name="Tamura T."/>
        </authorList>
    </citation>
    <scope>NUCLEOTIDE SEQUENCE</scope>
    <source>
        <strain evidence="2">NBRC 12829</strain>
    </source>
</reference>
<dbReference type="Proteomes" id="UP000600026">
    <property type="component" value="Unassembled WGS sequence"/>
</dbReference>
<organism evidence="2 3">
    <name type="scientific">Streptomyces xanthophaeus</name>
    <dbReference type="NCBI Taxonomy" id="67385"/>
    <lineage>
        <taxon>Bacteria</taxon>
        <taxon>Bacillati</taxon>
        <taxon>Actinomycetota</taxon>
        <taxon>Actinomycetes</taxon>
        <taxon>Kitasatosporales</taxon>
        <taxon>Streptomycetaceae</taxon>
        <taxon>Streptomyces</taxon>
    </lineage>
</organism>
<gene>
    <name evidence="2" type="ORF">Sxan_34580</name>
</gene>
<name>A0A919H293_9ACTN</name>
<sequence length="107" mass="10506">MGCTDQAARTGPATGPGRRPRRAAASGDGPGTRQLRPETGPRRTAAAASGEGAGDGPGRWRPCPGTGPTAAAAATGDRAGGGLGQEAVGTASERERVWMRSGAPGRA</sequence>
<accession>A0A919H293</accession>
<proteinExistence type="predicted"/>
<evidence type="ECO:0000256" key="1">
    <source>
        <dbReference type="SAM" id="MobiDB-lite"/>
    </source>
</evidence>
<feature type="region of interest" description="Disordered" evidence="1">
    <location>
        <begin position="1"/>
        <end position="107"/>
    </location>
</feature>